<feature type="domain" description="Secretion system C-terminal sorting" evidence="4">
    <location>
        <begin position="316"/>
        <end position="383"/>
    </location>
</feature>
<dbReference type="OrthoDB" id="1466228at2"/>
<accession>A0A328WTX1</accession>
<keyword evidence="6" id="KW-1185">Reference proteome</keyword>
<evidence type="ECO:0000313" key="6">
    <source>
        <dbReference type="Proteomes" id="UP000249518"/>
    </source>
</evidence>
<keyword evidence="1 2" id="KW-0732">Signal</keyword>
<dbReference type="AlphaFoldDB" id="A0A328WTX1"/>
<protein>
    <submittedName>
        <fullName evidence="5">Putative secreted protein (Por secretion system target)</fullName>
    </submittedName>
</protein>
<gene>
    <name evidence="5" type="ORF">B0I10_10332</name>
</gene>
<organism evidence="5 6">
    <name type="scientific">Flavobacterium lacus</name>
    <dbReference type="NCBI Taxonomy" id="1353778"/>
    <lineage>
        <taxon>Bacteria</taxon>
        <taxon>Pseudomonadati</taxon>
        <taxon>Bacteroidota</taxon>
        <taxon>Flavobacteriia</taxon>
        <taxon>Flavobacteriales</taxon>
        <taxon>Flavobacteriaceae</taxon>
        <taxon>Flavobacterium</taxon>
    </lineage>
</organism>
<evidence type="ECO:0000259" key="3">
    <source>
        <dbReference type="Pfam" id="PF12740"/>
    </source>
</evidence>
<dbReference type="RefSeq" id="WP_112085064.1">
    <property type="nucleotide sequence ID" value="NZ_QLSV01000003.1"/>
</dbReference>
<dbReference type="Pfam" id="PF12740">
    <property type="entry name" value="PETase"/>
    <property type="match status" value="1"/>
</dbReference>
<sequence>MKKVFFFWCFGCITVLAQPFQIGRTTLNLFDASRNRTIATEVFYPADSNAANVPITSANNEAFPLLSFGHGFVMTFDAYQNFWEELVPQGYIMAFPKTEGSFSPSHTNFAKDLAFVIEAMNELNSQSNSPFFSRISPNNAVMGHSMGGGCALLAKQYSTQINHVVTFAAAETNPSAIAASAGIELPTFTIAGLNDCVTPPVTNQLPIYNALQSNCKNYLGITGASHCQMANFNFFCSVGDGSCSPSPTISRAQQHQIIFSYLNLWLDYYLKENCVSGELFEALKTNDDENVTNSNCQLCENLSLVNLNSSFSVEVSPNPFNEIITLKSNDETTFEYALFDLKANKVLKGKAINVLQLETSFLPNGIYFLTVSQNQQKKTFKLIKH</sequence>
<dbReference type="EMBL" id="QLSV01000003">
    <property type="protein sequence ID" value="RAR49613.1"/>
    <property type="molecule type" value="Genomic_DNA"/>
</dbReference>
<reference evidence="5 6" key="1">
    <citation type="submission" date="2018-06" db="EMBL/GenBank/DDBJ databases">
        <title>Genomic Encyclopedia of Type Strains, Phase III (KMG-III): the genomes of soil and plant-associated and newly described type strains.</title>
        <authorList>
            <person name="Whitman W."/>
        </authorList>
    </citation>
    <scope>NUCLEOTIDE SEQUENCE [LARGE SCALE GENOMIC DNA]</scope>
    <source>
        <strain evidence="5 6">CGMCC 1.12504</strain>
    </source>
</reference>
<evidence type="ECO:0000259" key="4">
    <source>
        <dbReference type="Pfam" id="PF18962"/>
    </source>
</evidence>
<dbReference type="InterPro" id="IPR041127">
    <property type="entry name" value="PET_hydrolase/cutinase-like"/>
</dbReference>
<feature type="signal peptide" evidence="2">
    <location>
        <begin position="1"/>
        <end position="17"/>
    </location>
</feature>
<dbReference type="SUPFAM" id="SSF53474">
    <property type="entry name" value="alpha/beta-Hydrolases"/>
    <property type="match status" value="1"/>
</dbReference>
<evidence type="ECO:0000313" key="5">
    <source>
        <dbReference type="EMBL" id="RAR49613.1"/>
    </source>
</evidence>
<name>A0A328WTX1_9FLAO</name>
<evidence type="ECO:0000256" key="1">
    <source>
        <dbReference type="ARBA" id="ARBA00022729"/>
    </source>
</evidence>
<dbReference type="InterPro" id="IPR026444">
    <property type="entry name" value="Secre_tail"/>
</dbReference>
<dbReference type="Pfam" id="PF18962">
    <property type="entry name" value="Por_Secre_tail"/>
    <property type="match status" value="1"/>
</dbReference>
<dbReference type="NCBIfam" id="TIGR04183">
    <property type="entry name" value="Por_Secre_tail"/>
    <property type="match status" value="1"/>
</dbReference>
<feature type="chain" id="PRO_5016341321" evidence="2">
    <location>
        <begin position="18"/>
        <end position="385"/>
    </location>
</feature>
<feature type="domain" description="PET hydrolase/cutinase-like" evidence="3">
    <location>
        <begin position="112"/>
        <end position="231"/>
    </location>
</feature>
<dbReference type="PANTHER" id="PTHR33428">
    <property type="entry name" value="CHLOROPHYLLASE-2, CHLOROPLASTIC"/>
    <property type="match status" value="1"/>
</dbReference>
<dbReference type="Gene3D" id="3.40.50.1820">
    <property type="entry name" value="alpha/beta hydrolase"/>
    <property type="match status" value="1"/>
</dbReference>
<comment type="caution">
    <text evidence="5">The sequence shown here is derived from an EMBL/GenBank/DDBJ whole genome shotgun (WGS) entry which is preliminary data.</text>
</comment>
<dbReference type="InterPro" id="IPR029058">
    <property type="entry name" value="AB_hydrolase_fold"/>
</dbReference>
<dbReference type="Proteomes" id="UP000249518">
    <property type="component" value="Unassembled WGS sequence"/>
</dbReference>
<evidence type="ECO:0000256" key="2">
    <source>
        <dbReference type="SAM" id="SignalP"/>
    </source>
</evidence>
<proteinExistence type="predicted"/>
<dbReference type="PANTHER" id="PTHR33428:SF14">
    <property type="entry name" value="CARBOXYLESTERASE TYPE B DOMAIN-CONTAINING PROTEIN"/>
    <property type="match status" value="1"/>
</dbReference>